<comment type="caution">
    <text evidence="1">The sequence shown here is derived from an EMBL/GenBank/DDBJ whole genome shotgun (WGS) entry which is preliminary data.</text>
</comment>
<name>A0A643ES53_PSEAI</name>
<dbReference type="RefSeq" id="WP_124127538.1">
    <property type="nucleotide sequence ID" value="NZ_CAADKK010000402.1"/>
</dbReference>
<sequence>MMAAFSLSWVFGVGAKAKGGRNRFPSWDDVLSCLELIREGKGSVTLELISKTAVGPQSLQVQSEGGKYFVSLGEDDGVDYIVRSYRNLKLQGIPFEVFGDVWDGVLICDEFSILKNIFEEFFLTGDVSKELLN</sequence>
<dbReference type="InterPro" id="IPR054205">
    <property type="entry name" value="DUF6911"/>
</dbReference>
<reference evidence="1" key="1">
    <citation type="submission" date="2019-09" db="EMBL/GenBank/DDBJ databases">
        <title>Draft genome sequences of 48 bacterial type strains from the CCUG.</title>
        <authorList>
            <person name="Tunovic T."/>
            <person name="Pineiro-Iglesias B."/>
            <person name="Unosson C."/>
            <person name="Inganas E."/>
            <person name="Ohlen M."/>
            <person name="Cardew S."/>
            <person name="Jensie-Markopoulos S."/>
            <person name="Salva-Serra F."/>
            <person name="Jaen-Luchoro D."/>
            <person name="Karlsson R."/>
            <person name="Svensson-Stadler L."/>
            <person name="Chun J."/>
            <person name="Moore E."/>
        </authorList>
    </citation>
    <scope>NUCLEOTIDE SEQUENCE</scope>
    <source>
        <strain evidence="1">CCUG 551</strain>
    </source>
</reference>
<organism evidence="1">
    <name type="scientific">Pseudomonas aeruginosa</name>
    <dbReference type="NCBI Taxonomy" id="287"/>
    <lineage>
        <taxon>Bacteria</taxon>
        <taxon>Pseudomonadati</taxon>
        <taxon>Pseudomonadota</taxon>
        <taxon>Gammaproteobacteria</taxon>
        <taxon>Pseudomonadales</taxon>
        <taxon>Pseudomonadaceae</taxon>
        <taxon>Pseudomonas</taxon>
    </lineage>
</organism>
<dbReference type="Pfam" id="PF21852">
    <property type="entry name" value="DUF6911"/>
    <property type="match status" value="1"/>
</dbReference>
<dbReference type="AlphaFoldDB" id="A0A643ES53"/>
<evidence type="ECO:0000313" key="1">
    <source>
        <dbReference type="EMBL" id="KAB0563220.1"/>
    </source>
</evidence>
<dbReference type="EMBL" id="VZPH01000012">
    <property type="protein sequence ID" value="KAB0563220.1"/>
    <property type="molecule type" value="Genomic_DNA"/>
</dbReference>
<accession>A0A643ES53</accession>
<gene>
    <name evidence="1" type="ORF">F7R07_00150</name>
</gene>
<proteinExistence type="predicted"/>
<protein>
    <submittedName>
        <fullName evidence="1">Uncharacterized protein</fullName>
    </submittedName>
</protein>